<reference evidence="4" key="1">
    <citation type="journal article" date="2022" name="Res Sq">
        <title>Evolution of multicellular longitudinally dividing oral cavity symbionts (Neisseriaceae).</title>
        <authorList>
            <person name="Nyongesa S."/>
            <person name="Weber P."/>
            <person name="Bernet E."/>
            <person name="Pullido F."/>
            <person name="Nieckarz M."/>
            <person name="Delaby M."/>
            <person name="Nieves C."/>
            <person name="Viehboeck T."/>
            <person name="Krause N."/>
            <person name="Rivera-Millot A."/>
            <person name="Nakamura A."/>
            <person name="Vischer N."/>
            <person name="VanNieuwenhze M."/>
            <person name="Brun Y."/>
            <person name="Cava F."/>
            <person name="Bulgheresi S."/>
            <person name="Veyrier F."/>
        </authorList>
    </citation>
    <scope>NUCLEOTIDE SEQUENCE</scope>
    <source>
        <strain evidence="4">17694</strain>
    </source>
</reference>
<organism evidence="4 5">
    <name type="scientific">Conchiformibius kuhniae</name>
    <dbReference type="NCBI Taxonomy" id="211502"/>
    <lineage>
        <taxon>Bacteria</taxon>
        <taxon>Pseudomonadati</taxon>
        <taxon>Pseudomonadota</taxon>
        <taxon>Betaproteobacteria</taxon>
        <taxon>Neisseriales</taxon>
        <taxon>Neisseriaceae</taxon>
        <taxon>Conchiformibius</taxon>
    </lineage>
</organism>
<proteinExistence type="predicted"/>
<accession>A0A8T9MS67</accession>
<dbReference type="InterPro" id="IPR001638">
    <property type="entry name" value="Solute-binding_3/MltF_N"/>
</dbReference>
<feature type="chain" id="PRO_5044874783" evidence="2">
    <location>
        <begin position="23"/>
        <end position="273"/>
    </location>
</feature>
<keyword evidence="5" id="KW-1185">Reference proteome</keyword>
<evidence type="ECO:0000313" key="5">
    <source>
        <dbReference type="Proteomes" id="UP000831534"/>
    </source>
</evidence>
<feature type="signal peptide" evidence="2">
    <location>
        <begin position="1"/>
        <end position="22"/>
    </location>
</feature>
<sequence>MLNKLSLTLAVCAALLAGCGQSADKNANAPAASQAADRPVYNFGTEAVYPPFQFLDEKGRVTGFEPDVLRAVAKEENFDVELKHYIRNKWAESLNKQEFDGWSSAFYSNADYSQAAHASKPFIDTVRIIVSMPDNEQTKNITEIGHLKGKKIAVSKYYGQKMIDLAASIAGSHENVMVTDSFYLSARELFNNQVNGVLGASYVLGYYEQQANKNHIKTKAIDVPSEPKREVVFLVGKHHPELLEKINRGIDKIKANGKYQAIENKWFGQSTHR</sequence>
<evidence type="ECO:0000313" key="4">
    <source>
        <dbReference type="EMBL" id="UOP04049.2"/>
    </source>
</evidence>
<evidence type="ECO:0000259" key="3">
    <source>
        <dbReference type="SMART" id="SM00062"/>
    </source>
</evidence>
<dbReference type="RefSeq" id="WP_027009989.1">
    <property type="nucleotide sequence ID" value="NZ_CP091521.1"/>
</dbReference>
<evidence type="ECO:0000256" key="2">
    <source>
        <dbReference type="SAM" id="SignalP"/>
    </source>
</evidence>
<dbReference type="EMBL" id="CP091521">
    <property type="protein sequence ID" value="UOP04049.2"/>
    <property type="molecule type" value="Genomic_DNA"/>
</dbReference>
<keyword evidence="1 2" id="KW-0732">Signal</keyword>
<dbReference type="KEGG" id="ckh:LVJ77_06035"/>
<gene>
    <name evidence="4" type="ORF">LVJ77_06035</name>
</gene>
<evidence type="ECO:0000256" key="1">
    <source>
        <dbReference type="ARBA" id="ARBA00022729"/>
    </source>
</evidence>
<name>A0A8T9MS67_9NEIS</name>
<dbReference type="Proteomes" id="UP000831534">
    <property type="component" value="Chromosome"/>
</dbReference>
<protein>
    <submittedName>
        <fullName evidence="4">Transporter substrate-binding domain-containing protein</fullName>
    </submittedName>
</protein>
<feature type="domain" description="Solute-binding protein family 3/N-terminal" evidence="3">
    <location>
        <begin position="40"/>
        <end position="270"/>
    </location>
</feature>
<dbReference type="Gene3D" id="3.40.190.10">
    <property type="entry name" value="Periplasmic binding protein-like II"/>
    <property type="match status" value="2"/>
</dbReference>
<dbReference type="PANTHER" id="PTHR35936">
    <property type="entry name" value="MEMBRANE-BOUND LYTIC MUREIN TRANSGLYCOSYLASE F"/>
    <property type="match status" value="1"/>
</dbReference>
<dbReference type="PROSITE" id="PS51257">
    <property type="entry name" value="PROKAR_LIPOPROTEIN"/>
    <property type="match status" value="1"/>
</dbReference>
<dbReference type="Pfam" id="PF00497">
    <property type="entry name" value="SBP_bac_3"/>
    <property type="match status" value="1"/>
</dbReference>
<reference evidence="4" key="2">
    <citation type="submission" date="2024-09" db="EMBL/GenBank/DDBJ databases">
        <authorList>
            <person name="Veyrier F.J."/>
        </authorList>
    </citation>
    <scope>NUCLEOTIDE SEQUENCE</scope>
    <source>
        <strain evidence="4">17694</strain>
    </source>
</reference>
<dbReference type="AlphaFoldDB" id="A0A8T9MS67"/>
<dbReference type="SMART" id="SM00062">
    <property type="entry name" value="PBPb"/>
    <property type="match status" value="1"/>
</dbReference>
<dbReference type="SUPFAM" id="SSF53850">
    <property type="entry name" value="Periplasmic binding protein-like II"/>
    <property type="match status" value="1"/>
</dbReference>
<dbReference type="PANTHER" id="PTHR35936:SF19">
    <property type="entry name" value="AMINO-ACID-BINDING PROTEIN YXEM-RELATED"/>
    <property type="match status" value="1"/>
</dbReference>